<accession>A0ABV0Y4L3</accession>
<gene>
    <name evidence="1" type="ORF">AMECASPLE_023364</name>
</gene>
<organism evidence="1 2">
    <name type="scientific">Ameca splendens</name>
    <dbReference type="NCBI Taxonomy" id="208324"/>
    <lineage>
        <taxon>Eukaryota</taxon>
        <taxon>Metazoa</taxon>
        <taxon>Chordata</taxon>
        <taxon>Craniata</taxon>
        <taxon>Vertebrata</taxon>
        <taxon>Euteleostomi</taxon>
        <taxon>Actinopterygii</taxon>
        <taxon>Neopterygii</taxon>
        <taxon>Teleostei</taxon>
        <taxon>Neoteleostei</taxon>
        <taxon>Acanthomorphata</taxon>
        <taxon>Ovalentaria</taxon>
        <taxon>Atherinomorphae</taxon>
        <taxon>Cyprinodontiformes</taxon>
        <taxon>Goodeidae</taxon>
        <taxon>Ameca</taxon>
    </lineage>
</organism>
<protein>
    <submittedName>
        <fullName evidence="1">Uncharacterized protein</fullName>
    </submittedName>
</protein>
<dbReference type="EMBL" id="JAHRIP010020954">
    <property type="protein sequence ID" value="MEQ2288513.1"/>
    <property type="molecule type" value="Genomic_DNA"/>
</dbReference>
<evidence type="ECO:0000313" key="2">
    <source>
        <dbReference type="Proteomes" id="UP001469553"/>
    </source>
</evidence>
<sequence>MSLTAWERLGLPLEELEEVSGERDVWVSLLSLLPPQPAEDDEYEQGILKDLENRTEHVLLLALEWYSGQILTDMQRSFREIGLIPSPCLIIESAGERPVYGKSVF</sequence>
<dbReference type="Proteomes" id="UP001469553">
    <property type="component" value="Unassembled WGS sequence"/>
</dbReference>
<proteinExistence type="predicted"/>
<comment type="caution">
    <text evidence="1">The sequence shown here is derived from an EMBL/GenBank/DDBJ whole genome shotgun (WGS) entry which is preliminary data.</text>
</comment>
<evidence type="ECO:0000313" key="1">
    <source>
        <dbReference type="EMBL" id="MEQ2288513.1"/>
    </source>
</evidence>
<name>A0ABV0Y4L3_9TELE</name>
<reference evidence="1 2" key="1">
    <citation type="submission" date="2021-06" db="EMBL/GenBank/DDBJ databases">
        <authorList>
            <person name="Palmer J.M."/>
        </authorList>
    </citation>
    <scope>NUCLEOTIDE SEQUENCE [LARGE SCALE GENOMIC DNA]</scope>
    <source>
        <strain evidence="1 2">AS_MEX2019</strain>
        <tissue evidence="1">Muscle</tissue>
    </source>
</reference>
<keyword evidence="2" id="KW-1185">Reference proteome</keyword>